<dbReference type="PANTHER" id="PTHR21164:SF0">
    <property type="entry name" value="CHORISMATE MUTASE AROH"/>
    <property type="match status" value="1"/>
</dbReference>
<feature type="binding site" evidence="2">
    <location>
        <position position="6"/>
    </location>
    <ligand>
        <name>prephenate</name>
        <dbReference type="ChEBI" id="CHEBI:29934"/>
    </ligand>
</feature>
<dbReference type="UniPathway" id="UPA00120">
    <property type="reaction ID" value="UER00203"/>
</dbReference>
<keyword evidence="3" id="KW-0413">Isomerase</keyword>
<dbReference type="PROSITE" id="PS51167">
    <property type="entry name" value="CHORISMATE_MUT_1"/>
    <property type="match status" value="1"/>
</dbReference>
<dbReference type="NCBIfam" id="TIGR01796">
    <property type="entry name" value="CM_mono_aroH"/>
    <property type="match status" value="1"/>
</dbReference>
<dbReference type="InterPro" id="IPR035959">
    <property type="entry name" value="RutC-like_sf"/>
</dbReference>
<dbReference type="Gene3D" id="3.30.1330.40">
    <property type="entry name" value="RutC-like"/>
    <property type="match status" value="1"/>
</dbReference>
<dbReference type="CDD" id="cd02185">
    <property type="entry name" value="AroH"/>
    <property type="match status" value="1"/>
</dbReference>
<gene>
    <name evidence="4" type="primary">aroH</name>
    <name evidence="4" type="ORF">C7B46_09445</name>
</gene>
<dbReference type="AlphaFoldDB" id="A0A2T2XG94"/>
<dbReference type="GO" id="GO:0008652">
    <property type="term" value="P:amino acid biosynthetic process"/>
    <property type="evidence" value="ECO:0007669"/>
    <property type="project" value="UniProtKB-UniRule"/>
</dbReference>
<protein>
    <recommendedName>
        <fullName evidence="1 3">chorismate mutase</fullName>
        <ecNumber evidence="1 3">5.4.99.5</ecNumber>
    </recommendedName>
</protein>
<dbReference type="InterPro" id="IPR008243">
    <property type="entry name" value="Chorismate_mutase_AroH"/>
</dbReference>
<evidence type="ECO:0000256" key="1">
    <source>
        <dbReference type="NCBIfam" id="TIGR01796"/>
    </source>
</evidence>
<dbReference type="Pfam" id="PF07736">
    <property type="entry name" value="CM_1"/>
    <property type="match status" value="1"/>
</dbReference>
<dbReference type="GO" id="GO:0009073">
    <property type="term" value="P:aromatic amino acid family biosynthetic process"/>
    <property type="evidence" value="ECO:0007669"/>
    <property type="project" value="UniProtKB-UniRule"/>
</dbReference>
<evidence type="ECO:0000313" key="4">
    <source>
        <dbReference type="EMBL" id="PSR33497.1"/>
    </source>
</evidence>
<keyword evidence="2 3" id="KW-0028">Amino-acid biosynthesis</keyword>
<dbReference type="Proteomes" id="UP000242972">
    <property type="component" value="Unassembled WGS sequence"/>
</dbReference>
<dbReference type="PANTHER" id="PTHR21164">
    <property type="entry name" value="CHORISMATE MUTASE"/>
    <property type="match status" value="1"/>
</dbReference>
<reference evidence="4 5" key="1">
    <citation type="journal article" date="2014" name="BMC Genomics">
        <title>Comparison of environmental and isolate Sulfobacillus genomes reveals diverse carbon, sulfur, nitrogen, and hydrogen metabolisms.</title>
        <authorList>
            <person name="Justice N.B."/>
            <person name="Norman A."/>
            <person name="Brown C.T."/>
            <person name="Singh A."/>
            <person name="Thomas B.C."/>
            <person name="Banfield J.F."/>
        </authorList>
    </citation>
    <scope>NUCLEOTIDE SEQUENCE [LARGE SCALE GENOMIC DNA]</scope>
    <source>
        <strain evidence="4">AMDSBA4</strain>
    </source>
</reference>
<dbReference type="GO" id="GO:0046417">
    <property type="term" value="P:chorismate metabolic process"/>
    <property type="evidence" value="ECO:0007669"/>
    <property type="project" value="TreeGrafter"/>
</dbReference>
<evidence type="ECO:0000256" key="3">
    <source>
        <dbReference type="PROSITE-ProRule" id="PRU00514"/>
    </source>
</evidence>
<comment type="caution">
    <text evidence="4">The sequence shown here is derived from an EMBL/GenBank/DDBJ whole genome shotgun (WGS) entry which is preliminary data.</text>
</comment>
<dbReference type="SUPFAM" id="SSF55298">
    <property type="entry name" value="YjgF-like"/>
    <property type="match status" value="1"/>
</dbReference>
<organism evidence="4 5">
    <name type="scientific">Sulfobacillus benefaciens</name>
    <dbReference type="NCBI Taxonomy" id="453960"/>
    <lineage>
        <taxon>Bacteria</taxon>
        <taxon>Bacillati</taxon>
        <taxon>Bacillota</taxon>
        <taxon>Clostridia</taxon>
        <taxon>Eubacteriales</taxon>
        <taxon>Clostridiales Family XVII. Incertae Sedis</taxon>
        <taxon>Sulfobacillus</taxon>
    </lineage>
</organism>
<dbReference type="PIRSF" id="PIRSF005965">
    <property type="entry name" value="Chor_mut_AroH"/>
    <property type="match status" value="1"/>
</dbReference>
<dbReference type="EMBL" id="PXYW01000019">
    <property type="protein sequence ID" value="PSR33497.1"/>
    <property type="molecule type" value="Genomic_DNA"/>
</dbReference>
<sequence>MIRGIRGATTVERDDAKEILDHTKALIIAMAEQNHVDPEEMSSICFTLTPDLHATFPAEAARLVGWKYVPVICMRELDVPHGLPKTIRVLMHAEMDVPQAAVRHVYLERATVLREDLANQEVSRDS</sequence>
<dbReference type="GO" id="GO:0004106">
    <property type="term" value="F:chorismate mutase activity"/>
    <property type="evidence" value="ECO:0007669"/>
    <property type="project" value="UniProtKB-UniRule"/>
</dbReference>
<dbReference type="EC" id="5.4.99.5" evidence="1 3"/>
<accession>A0A2T2XG94</accession>
<evidence type="ECO:0000313" key="5">
    <source>
        <dbReference type="Proteomes" id="UP000242972"/>
    </source>
</evidence>
<evidence type="ECO:0000256" key="2">
    <source>
        <dbReference type="PIRSR" id="PIRSR005965-1"/>
    </source>
</evidence>
<name>A0A2T2XG94_9FIRM</name>
<comment type="catalytic activity">
    <reaction evidence="3">
        <text>chorismate = prephenate</text>
        <dbReference type="Rhea" id="RHEA:13897"/>
        <dbReference type="ChEBI" id="CHEBI:29748"/>
        <dbReference type="ChEBI" id="CHEBI:29934"/>
        <dbReference type="EC" id="5.4.99.5"/>
    </reaction>
</comment>
<keyword evidence="2 3" id="KW-0057">Aromatic amino acid biosynthesis</keyword>
<proteinExistence type="predicted"/>
<feature type="binding site" evidence="2">
    <location>
        <position position="106"/>
    </location>
    <ligand>
        <name>prephenate</name>
        <dbReference type="ChEBI" id="CHEBI:29934"/>
    </ligand>
</feature>
<feature type="binding site" evidence="2">
    <location>
        <position position="88"/>
    </location>
    <ligand>
        <name>prephenate</name>
        <dbReference type="ChEBI" id="CHEBI:29934"/>
    </ligand>
</feature>